<accession>A0A0N0P5G1</accession>
<dbReference type="VEuPathDB" id="TriTrypDB:Lsey_0131_0070"/>
<sequence>MSSHDRPVHDVLGRLSDDEGEDDEPNDLDITFVPKSERLKRLQRSCQSTSSSVVLQPLNASSSAVSTTPAVPTETVYEQERNAKVRAVLAEQQRSSQEGPTFSLDLFGGALNDGLTPLPAPGAGAASSSWLVSSSSALRLTPGGAQPYRGRRPYESTQSRGGTNSSYHGSHPKNDNFNNAHGDGQRRDRMPHPNATEEERARYLRSRRNMAVTRNALREVDPETLEYMHVTQAADQVSSGRGSGPTTRYNAGYPYGGHSFRGRGGPAYAGRGMNYRGRGGEGRGGGRGHGYGTPFSPYS</sequence>
<feature type="compositionally biased region" description="Basic and acidic residues" evidence="1">
    <location>
        <begin position="1"/>
        <end position="17"/>
    </location>
</feature>
<dbReference type="OMA" id="PRRYRMP"/>
<dbReference type="AlphaFoldDB" id="A0A0N0P5G1"/>
<organism evidence="2 3">
    <name type="scientific">Leptomonas seymouri</name>
    <dbReference type="NCBI Taxonomy" id="5684"/>
    <lineage>
        <taxon>Eukaryota</taxon>
        <taxon>Discoba</taxon>
        <taxon>Euglenozoa</taxon>
        <taxon>Kinetoplastea</taxon>
        <taxon>Metakinetoplastina</taxon>
        <taxon>Trypanosomatida</taxon>
        <taxon>Trypanosomatidae</taxon>
        <taxon>Leishmaniinae</taxon>
        <taxon>Leptomonas</taxon>
    </lineage>
</organism>
<feature type="region of interest" description="Disordered" evidence="1">
    <location>
        <begin position="1"/>
        <end position="29"/>
    </location>
</feature>
<feature type="compositionally biased region" description="Acidic residues" evidence="1">
    <location>
        <begin position="18"/>
        <end position="27"/>
    </location>
</feature>
<feature type="compositionally biased region" description="Gly residues" evidence="1">
    <location>
        <begin position="282"/>
        <end position="291"/>
    </location>
</feature>
<feature type="compositionally biased region" description="Basic and acidic residues" evidence="1">
    <location>
        <begin position="183"/>
        <end position="202"/>
    </location>
</feature>
<reference evidence="2 3" key="1">
    <citation type="journal article" date="2015" name="PLoS Pathog.">
        <title>Leptomonas seymouri: Adaptations to the Dixenous Life Cycle Analyzed by Genome Sequencing, Transcriptome Profiling and Co-infection with Leishmania donovani.</title>
        <authorList>
            <person name="Kraeva N."/>
            <person name="Butenko A."/>
            <person name="Hlavacova J."/>
            <person name="Kostygov A."/>
            <person name="Myskova J."/>
            <person name="Grybchuk D."/>
            <person name="Lestinova T."/>
            <person name="Votypka J."/>
            <person name="Volf P."/>
            <person name="Opperdoes F."/>
            <person name="Flegontov P."/>
            <person name="Lukes J."/>
            <person name="Yurchenko V."/>
        </authorList>
    </citation>
    <scope>NUCLEOTIDE SEQUENCE [LARGE SCALE GENOMIC DNA]</scope>
    <source>
        <strain evidence="2 3">ATCC 30220</strain>
    </source>
</reference>
<proteinExistence type="predicted"/>
<feature type="compositionally biased region" description="Polar residues" evidence="1">
    <location>
        <begin position="155"/>
        <end position="168"/>
    </location>
</feature>
<feature type="region of interest" description="Disordered" evidence="1">
    <location>
        <begin position="140"/>
        <end position="207"/>
    </location>
</feature>
<keyword evidence="3" id="KW-1185">Reference proteome</keyword>
<name>A0A0N0P5G1_LEPSE</name>
<dbReference type="Proteomes" id="UP000038009">
    <property type="component" value="Unassembled WGS sequence"/>
</dbReference>
<gene>
    <name evidence="2" type="ORF">ABL78_4505</name>
</gene>
<evidence type="ECO:0000313" key="3">
    <source>
        <dbReference type="Proteomes" id="UP000038009"/>
    </source>
</evidence>
<evidence type="ECO:0000256" key="1">
    <source>
        <dbReference type="SAM" id="MobiDB-lite"/>
    </source>
</evidence>
<protein>
    <submittedName>
        <fullName evidence="2">Uncharacterized protein</fullName>
    </submittedName>
</protein>
<dbReference type="EMBL" id="LJSK01000131">
    <property type="protein sequence ID" value="KPI86426.1"/>
    <property type="molecule type" value="Genomic_DNA"/>
</dbReference>
<dbReference type="OrthoDB" id="267409at2759"/>
<comment type="caution">
    <text evidence="2">The sequence shown here is derived from an EMBL/GenBank/DDBJ whole genome shotgun (WGS) entry which is preliminary data.</text>
</comment>
<evidence type="ECO:0000313" key="2">
    <source>
        <dbReference type="EMBL" id="KPI86426.1"/>
    </source>
</evidence>
<feature type="region of interest" description="Disordered" evidence="1">
    <location>
        <begin position="277"/>
        <end position="299"/>
    </location>
</feature>